<dbReference type="GO" id="GO:0005975">
    <property type="term" value="P:carbohydrate metabolic process"/>
    <property type="evidence" value="ECO:0007669"/>
    <property type="project" value="InterPro"/>
</dbReference>
<dbReference type="Pfam" id="PF00343">
    <property type="entry name" value="Phosphorylase"/>
    <property type="match status" value="1"/>
</dbReference>
<dbReference type="InterPro" id="IPR052182">
    <property type="entry name" value="Glycogen/Maltodextrin_Phosph"/>
</dbReference>
<accession>A0A970BA85</accession>
<dbReference type="PANTHER" id="PTHR42655:SF1">
    <property type="entry name" value="GLYCOGEN PHOSPHORYLASE"/>
    <property type="match status" value="1"/>
</dbReference>
<dbReference type="GO" id="GO:0030170">
    <property type="term" value="F:pyridoxal phosphate binding"/>
    <property type="evidence" value="ECO:0007669"/>
    <property type="project" value="InterPro"/>
</dbReference>
<dbReference type="AlphaFoldDB" id="A0A970BA85"/>
<evidence type="ECO:0000256" key="1">
    <source>
        <dbReference type="ARBA" id="ARBA00001275"/>
    </source>
</evidence>
<dbReference type="GO" id="GO:0008184">
    <property type="term" value="F:glycogen phosphorylase activity"/>
    <property type="evidence" value="ECO:0007669"/>
    <property type="project" value="InterPro"/>
</dbReference>
<dbReference type="SUPFAM" id="SSF53756">
    <property type="entry name" value="UDP-Glycosyltransferase/glycogen phosphorylase"/>
    <property type="match status" value="1"/>
</dbReference>
<feature type="domain" description="DUF3417" evidence="5">
    <location>
        <begin position="13"/>
        <end position="122"/>
    </location>
</feature>
<dbReference type="PIRSF" id="PIRSF000460">
    <property type="entry name" value="Pprylas_GlgP"/>
    <property type="match status" value="1"/>
</dbReference>
<dbReference type="Proteomes" id="UP000653472">
    <property type="component" value="Unassembled WGS sequence"/>
</dbReference>
<comment type="caution">
    <text evidence="6">The sequence shown here is derived from an EMBL/GenBank/DDBJ whole genome shotgun (WGS) entry which is preliminary data.</text>
</comment>
<evidence type="ECO:0000313" key="6">
    <source>
        <dbReference type="EMBL" id="NKF23121.1"/>
    </source>
</evidence>
<keyword evidence="7" id="KW-1185">Reference proteome</keyword>
<dbReference type="Gene3D" id="3.40.50.2000">
    <property type="entry name" value="Glycogen Phosphorylase B"/>
    <property type="match status" value="3"/>
</dbReference>
<evidence type="ECO:0000256" key="2">
    <source>
        <dbReference type="ARBA" id="ARBA00006047"/>
    </source>
</evidence>
<keyword evidence="3" id="KW-0021">Allosteric enzyme</keyword>
<evidence type="ECO:0000259" key="5">
    <source>
        <dbReference type="Pfam" id="PF11897"/>
    </source>
</evidence>
<protein>
    <submittedName>
        <fullName evidence="6">Glycosyltransferase family 1 protein</fullName>
    </submittedName>
</protein>
<dbReference type="InterPro" id="IPR000811">
    <property type="entry name" value="Glyco_trans_35"/>
</dbReference>
<name>A0A970BA85_9GAMM</name>
<dbReference type="PANTHER" id="PTHR42655">
    <property type="entry name" value="GLYCOGEN PHOSPHORYLASE"/>
    <property type="match status" value="1"/>
</dbReference>
<proteinExistence type="inferred from homology"/>
<dbReference type="InterPro" id="IPR011834">
    <property type="entry name" value="Agluc_phsphrylas"/>
</dbReference>
<evidence type="ECO:0000313" key="7">
    <source>
        <dbReference type="Proteomes" id="UP000653472"/>
    </source>
</evidence>
<dbReference type="Pfam" id="PF11897">
    <property type="entry name" value="DUF3417"/>
    <property type="match status" value="1"/>
</dbReference>
<organism evidence="6 7">
    <name type="scientific">Solimonas marina</name>
    <dbReference type="NCBI Taxonomy" id="2714601"/>
    <lineage>
        <taxon>Bacteria</taxon>
        <taxon>Pseudomonadati</taxon>
        <taxon>Pseudomonadota</taxon>
        <taxon>Gammaproteobacteria</taxon>
        <taxon>Nevskiales</taxon>
        <taxon>Nevskiaceae</taxon>
        <taxon>Solimonas</taxon>
    </lineage>
</organism>
<evidence type="ECO:0000256" key="3">
    <source>
        <dbReference type="ARBA" id="ARBA00022533"/>
    </source>
</evidence>
<reference evidence="6" key="1">
    <citation type="submission" date="2020-03" db="EMBL/GenBank/DDBJ databases">
        <title>Solimonas marina sp. nov., isolated from deep seawater of the Pacific Ocean.</title>
        <authorList>
            <person name="Liu X."/>
            <person name="Lai Q."/>
            <person name="Sun F."/>
            <person name="Gai Y."/>
            <person name="Li G."/>
            <person name="Shao Z."/>
        </authorList>
    </citation>
    <scope>NUCLEOTIDE SEQUENCE</scope>
    <source>
        <strain evidence="6">C16B3</strain>
    </source>
</reference>
<keyword evidence="4" id="KW-0663">Pyridoxal phosphate</keyword>
<feature type="modified residue" description="N6-(pyridoxal phosphate)lysine" evidence="4">
    <location>
        <position position="607"/>
    </location>
</feature>
<sequence>MTTTLSLETRPTLPPALARLDELAGNLAYAWDRDIRRVFWRLDHRLWLECENNPKLVLRRIPQAVLEQFAEDRDFLEDYYRALTSFDTYMSSGAGADVDAQLDPERDLVAYFCAEFGLHESLPIYSGGLGILAGDHCKAVSDLGVPFVAVGLLYRQGYFTQTIDAQGRQQANAHTVDFDELPITLCRGGDGAELRVGVEIGERDVQLRIWQARIGKATLYLLDSDVDGNDEADRAITYQLYGGDSDTRIQQETVLGVGGVRALRAVGRQPTVWHINEGHAAFQILERIRERVAGGLPFDVALEAVAAGTVFTTHTPVPAGHDIFHHAQMRWFLGRLLGQFGVDESVLLGLGVDHNGGDRFNMTTLALRGSRFHNGVSKIHGGVASRMESYLWPQVSATENPIRYVTNGVHLHTFIARAWTRLFHDSFRGWRMQLLSTDHWQCIDSIAYDRYVAVRRQLKRDLLTDIAARVRRQLRRNGVPETIVSKATRYVDDGNSKALVLGFARRFATYKRATLILKDEARLARLLNDPQRPAILIFAGKAHPKDQPGQELIRKLYETSMKPEFIGRLIMIEGYDMLLARNLVQGCDVWLNNPEYPMEASGTSGEKAGVNGVVNVSVLDGWWDEGYVADGHDGPNGYAIEPIDPRYWYSLLGDEVARQKRDEEEAKQLLGILEEQVIPTYYGDDNAGYAPEWIRISKNSMKTLIPRFNAARMVMDYVRGFYGPAARQTARFTADDCAVAKTYAAWKQKVRQCWNGVGLDVPQAPKILPQGAALELSVGARLNGLSPDDVIVECLIGQMDGERFITERTCPLQATGDGTGFRASIDPLPGLQHLRVRIRPIHPAMSHPFELGAAVWA</sequence>
<gene>
    <name evidence="6" type="ORF">G7Y82_12410</name>
</gene>
<dbReference type="RefSeq" id="WP_168148442.1">
    <property type="nucleotide sequence ID" value="NZ_JAAVXB010000006.1"/>
</dbReference>
<evidence type="ECO:0000256" key="4">
    <source>
        <dbReference type="PIRSR" id="PIRSR000460-1"/>
    </source>
</evidence>
<comment type="similarity">
    <text evidence="2">Belongs to the glycogen phosphorylase family.</text>
</comment>
<dbReference type="InterPro" id="IPR024517">
    <property type="entry name" value="Glycogen_phosphorylase_DUF3417"/>
</dbReference>
<dbReference type="EMBL" id="JAAVXB010000006">
    <property type="protein sequence ID" value="NKF23121.1"/>
    <property type="molecule type" value="Genomic_DNA"/>
</dbReference>
<comment type="catalytic activity">
    <reaction evidence="1">
        <text>[(1-&gt;4)-alpha-D-glucosyl](n) + phosphate = [(1-&gt;4)-alpha-D-glucosyl](n-1) + alpha-D-glucose 1-phosphate</text>
        <dbReference type="Rhea" id="RHEA:41732"/>
        <dbReference type="Rhea" id="RHEA-COMP:9584"/>
        <dbReference type="Rhea" id="RHEA-COMP:9586"/>
        <dbReference type="ChEBI" id="CHEBI:15444"/>
        <dbReference type="ChEBI" id="CHEBI:43474"/>
        <dbReference type="ChEBI" id="CHEBI:58601"/>
        <dbReference type="EC" id="2.4.1.1"/>
    </reaction>
</comment>
<dbReference type="NCBIfam" id="TIGR02094">
    <property type="entry name" value="more_P_ylases"/>
    <property type="match status" value="1"/>
</dbReference>